<evidence type="ECO:0000256" key="1">
    <source>
        <dbReference type="SAM" id="MobiDB-lite"/>
    </source>
</evidence>
<keyword evidence="2" id="KW-0732">Signal</keyword>
<dbReference type="AlphaFoldDB" id="A0A9N9SKM9"/>
<sequence length="495" mass="56911">MRTVQLYFILAFYIFTDLLTVSTAPVPDVEDDVDSVWIDEDEVKNDDSPLILVRERLQPDDAAELDAVIEEAQDAKSAAEEAKDEASEAKDAADLANEEDKSIEDDCSEDVVIDPDCEDGYGTETKKKELEYDDYLNSRNVISKSRKRRSANKNTDSHTTATNQQSKTIVFDPLFEDDFDFSSFFSELLSNEDFMDWDWEESIIPNPKGQYFEENSFQPKEDIPDTEIELNTKLKDTDNENLEVEDPKIQDDIKQDNMKDIINIDYNVMLDYKDESTRNIKNYGEIQSSKINLSNKDEKENEQSVNKSDDIFLDRETDKVDMESTIDETEAQEVSETAMDKKPQSESKNIQSTDDHKDENEEENRQLVKHSDDNILLGRETQIVEIKSNLDESETQNNKVLESSMDSKSQNENEKLPSINNNNNKASENKQKKSNKLHSSIIDCINDKFCDLLKCICNYCKCVSTIVDKLVGTRTFQTVVQPCHNDIFNLFNRLF</sequence>
<evidence type="ECO:0000313" key="3">
    <source>
        <dbReference type="EMBL" id="CAG9826493.1"/>
    </source>
</evidence>
<protein>
    <submittedName>
        <fullName evidence="3">Uncharacterized protein</fullName>
    </submittedName>
</protein>
<dbReference type="Proteomes" id="UP001153709">
    <property type="component" value="Chromosome 1"/>
</dbReference>
<feature type="region of interest" description="Disordered" evidence="1">
    <location>
        <begin position="144"/>
        <end position="164"/>
    </location>
</feature>
<feature type="signal peptide" evidence="2">
    <location>
        <begin position="1"/>
        <end position="23"/>
    </location>
</feature>
<keyword evidence="4" id="KW-1185">Reference proteome</keyword>
<feature type="compositionally biased region" description="Acidic residues" evidence="1">
    <location>
        <begin position="101"/>
        <end position="121"/>
    </location>
</feature>
<feature type="region of interest" description="Disordered" evidence="1">
    <location>
        <begin position="387"/>
        <end position="432"/>
    </location>
</feature>
<dbReference type="OrthoDB" id="10683850at2759"/>
<feature type="compositionally biased region" description="Low complexity" evidence="1">
    <location>
        <begin position="416"/>
        <end position="426"/>
    </location>
</feature>
<reference evidence="3" key="1">
    <citation type="submission" date="2022-01" db="EMBL/GenBank/DDBJ databases">
        <authorList>
            <person name="King R."/>
        </authorList>
    </citation>
    <scope>NUCLEOTIDE SEQUENCE</scope>
</reference>
<name>A0A9N9SKM9_DIABA</name>
<evidence type="ECO:0000256" key="2">
    <source>
        <dbReference type="SAM" id="SignalP"/>
    </source>
</evidence>
<proteinExistence type="predicted"/>
<feature type="compositionally biased region" description="Polar residues" evidence="1">
    <location>
        <begin position="152"/>
        <end position="164"/>
    </location>
</feature>
<accession>A0A9N9SKM9</accession>
<dbReference type="EMBL" id="OU898276">
    <property type="protein sequence ID" value="CAG9826493.1"/>
    <property type="molecule type" value="Genomic_DNA"/>
</dbReference>
<feature type="region of interest" description="Disordered" evidence="1">
    <location>
        <begin position="73"/>
        <end position="124"/>
    </location>
</feature>
<feature type="compositionally biased region" description="Polar residues" evidence="1">
    <location>
        <begin position="395"/>
        <end position="408"/>
    </location>
</feature>
<feature type="region of interest" description="Disordered" evidence="1">
    <location>
        <begin position="294"/>
        <end position="373"/>
    </location>
</feature>
<feature type="compositionally biased region" description="Basic and acidic residues" evidence="1">
    <location>
        <begin position="73"/>
        <end position="93"/>
    </location>
</feature>
<feature type="compositionally biased region" description="Basic and acidic residues" evidence="1">
    <location>
        <begin position="353"/>
        <end position="373"/>
    </location>
</feature>
<evidence type="ECO:0000313" key="4">
    <source>
        <dbReference type="Proteomes" id="UP001153709"/>
    </source>
</evidence>
<gene>
    <name evidence="3" type="ORF">DIABBA_LOCUS604</name>
</gene>
<feature type="compositionally biased region" description="Acidic residues" evidence="1">
    <location>
        <begin position="324"/>
        <end position="333"/>
    </location>
</feature>
<organism evidence="3 4">
    <name type="scientific">Diabrotica balteata</name>
    <name type="common">Banded cucumber beetle</name>
    <dbReference type="NCBI Taxonomy" id="107213"/>
    <lineage>
        <taxon>Eukaryota</taxon>
        <taxon>Metazoa</taxon>
        <taxon>Ecdysozoa</taxon>
        <taxon>Arthropoda</taxon>
        <taxon>Hexapoda</taxon>
        <taxon>Insecta</taxon>
        <taxon>Pterygota</taxon>
        <taxon>Neoptera</taxon>
        <taxon>Endopterygota</taxon>
        <taxon>Coleoptera</taxon>
        <taxon>Polyphaga</taxon>
        <taxon>Cucujiformia</taxon>
        <taxon>Chrysomeloidea</taxon>
        <taxon>Chrysomelidae</taxon>
        <taxon>Galerucinae</taxon>
        <taxon>Diabroticina</taxon>
        <taxon>Diabroticites</taxon>
        <taxon>Diabrotica</taxon>
    </lineage>
</organism>
<feature type="compositionally biased region" description="Basic and acidic residues" evidence="1">
    <location>
        <begin position="295"/>
        <end position="322"/>
    </location>
</feature>
<feature type="chain" id="PRO_5040502407" evidence="2">
    <location>
        <begin position="24"/>
        <end position="495"/>
    </location>
</feature>